<sequence>MSEAIDEMLAGLAATRQTMQRQVAKISEIMEKSNKTLLHLETQNNLQTTISSPPPKTTDEAKNVYNFKPDCEQSIVKILEQFQQLMQQTVGGDHNQVGGGTLDDCLVYRQRAEYLGSSVRKLVAFCDSINQLKLNLQEQEELAESNKENDEEF</sequence>
<dbReference type="RefSeq" id="XP_034111459.1">
    <property type="nucleotide sequence ID" value="XM_034255568.2"/>
</dbReference>
<dbReference type="GeneID" id="117572616"/>
<gene>
    <name evidence="2" type="primary">LOC117572616</name>
</gene>
<dbReference type="CTD" id="38155"/>
<accession>A0A6P8XFC8</accession>
<dbReference type="AlphaFoldDB" id="A0A6P8XFC8"/>
<protein>
    <submittedName>
        <fullName evidence="2">Augmin complex subunit msd1</fullName>
    </submittedName>
</protein>
<keyword evidence="1" id="KW-1185">Reference proteome</keyword>
<proteinExistence type="predicted"/>
<evidence type="ECO:0000313" key="2">
    <source>
        <dbReference type="RefSeq" id="XP_034111459.1"/>
    </source>
</evidence>
<dbReference type="Proteomes" id="UP000515160">
    <property type="component" value="Chromosome 3"/>
</dbReference>
<organism evidence="1 2">
    <name type="scientific">Drosophila albomicans</name>
    <name type="common">Fruit fly</name>
    <dbReference type="NCBI Taxonomy" id="7291"/>
    <lineage>
        <taxon>Eukaryota</taxon>
        <taxon>Metazoa</taxon>
        <taxon>Ecdysozoa</taxon>
        <taxon>Arthropoda</taxon>
        <taxon>Hexapoda</taxon>
        <taxon>Insecta</taxon>
        <taxon>Pterygota</taxon>
        <taxon>Neoptera</taxon>
        <taxon>Endopterygota</taxon>
        <taxon>Diptera</taxon>
        <taxon>Brachycera</taxon>
        <taxon>Muscomorpha</taxon>
        <taxon>Ephydroidea</taxon>
        <taxon>Drosophilidae</taxon>
        <taxon>Drosophila</taxon>
    </lineage>
</organism>
<reference evidence="2" key="1">
    <citation type="submission" date="2025-08" db="UniProtKB">
        <authorList>
            <consortium name="RefSeq"/>
        </authorList>
    </citation>
    <scope>IDENTIFICATION</scope>
    <source>
        <strain evidence="2">15112-1751.03</strain>
        <tissue evidence="2">Whole Adult</tissue>
    </source>
</reference>
<name>A0A6P8XFC8_DROAB</name>
<dbReference type="OrthoDB" id="8005241at2759"/>
<evidence type="ECO:0000313" key="1">
    <source>
        <dbReference type="Proteomes" id="UP000515160"/>
    </source>
</evidence>